<dbReference type="AlphaFoldDB" id="A0A8J2VFP5"/>
<proteinExistence type="predicted"/>
<dbReference type="Proteomes" id="UP000625210">
    <property type="component" value="Unassembled WGS sequence"/>
</dbReference>
<organism evidence="1 2">
    <name type="scientific">Marinithermofilum abyssi</name>
    <dbReference type="NCBI Taxonomy" id="1571185"/>
    <lineage>
        <taxon>Bacteria</taxon>
        <taxon>Bacillati</taxon>
        <taxon>Bacillota</taxon>
        <taxon>Bacilli</taxon>
        <taxon>Bacillales</taxon>
        <taxon>Thermoactinomycetaceae</taxon>
        <taxon>Marinithermofilum</taxon>
    </lineage>
</organism>
<accession>A0A8J2VFP5</accession>
<name>A0A8J2VFP5_9BACL</name>
<keyword evidence="2" id="KW-1185">Reference proteome</keyword>
<evidence type="ECO:0000313" key="2">
    <source>
        <dbReference type="Proteomes" id="UP000625210"/>
    </source>
</evidence>
<gene>
    <name evidence="1" type="ORF">GCM10011571_01400</name>
</gene>
<comment type="caution">
    <text evidence="1">The sequence shown here is derived from an EMBL/GenBank/DDBJ whole genome shotgun (WGS) entry which is preliminary data.</text>
</comment>
<protein>
    <submittedName>
        <fullName evidence="1">Uncharacterized protein</fullName>
    </submittedName>
</protein>
<dbReference type="EMBL" id="BMHQ01000001">
    <property type="protein sequence ID" value="GGE04167.1"/>
    <property type="molecule type" value="Genomic_DNA"/>
</dbReference>
<reference evidence="1" key="2">
    <citation type="submission" date="2020-09" db="EMBL/GenBank/DDBJ databases">
        <authorList>
            <person name="Sun Q."/>
            <person name="Zhou Y."/>
        </authorList>
    </citation>
    <scope>NUCLEOTIDE SEQUENCE</scope>
    <source>
        <strain evidence="1">CGMCC 1.15179</strain>
    </source>
</reference>
<sequence>MSRGLDSYNRKRLATSNILDEWFMWRTIRKIGWPLVPFNGGWNTPLLWRGVQQFFEAPYWIPGWGLYGGAGNIQPPVGLPGTPFFAPQYSTGERGMDFFSETGEPFGGVGGLIDEW</sequence>
<evidence type="ECO:0000313" key="1">
    <source>
        <dbReference type="EMBL" id="GGE04167.1"/>
    </source>
</evidence>
<reference evidence="1" key="1">
    <citation type="journal article" date="2014" name="Int. J. Syst. Evol. Microbiol.">
        <title>Complete genome sequence of Corynebacterium casei LMG S-19264T (=DSM 44701T), isolated from a smear-ripened cheese.</title>
        <authorList>
            <consortium name="US DOE Joint Genome Institute (JGI-PGF)"/>
            <person name="Walter F."/>
            <person name="Albersmeier A."/>
            <person name="Kalinowski J."/>
            <person name="Ruckert C."/>
        </authorList>
    </citation>
    <scope>NUCLEOTIDE SEQUENCE</scope>
    <source>
        <strain evidence="1">CGMCC 1.15179</strain>
    </source>
</reference>